<proteinExistence type="predicted"/>
<evidence type="ECO:0000313" key="1">
    <source>
        <dbReference type="EMBL" id="KAK0575236.1"/>
    </source>
</evidence>
<dbReference type="AlphaFoldDB" id="A0AA39RJ83"/>
<dbReference type="Proteomes" id="UP001168877">
    <property type="component" value="Unassembled WGS sequence"/>
</dbReference>
<protein>
    <submittedName>
        <fullName evidence="1">Uncharacterized protein</fullName>
    </submittedName>
</protein>
<accession>A0AA39RJ83</accession>
<name>A0AA39RJ83_ACESA</name>
<evidence type="ECO:0000313" key="2">
    <source>
        <dbReference type="Proteomes" id="UP001168877"/>
    </source>
</evidence>
<keyword evidence="2" id="KW-1185">Reference proteome</keyword>
<gene>
    <name evidence="1" type="ORF">LWI29_035865</name>
</gene>
<reference evidence="1" key="2">
    <citation type="submission" date="2023-06" db="EMBL/GenBank/DDBJ databases">
        <authorList>
            <person name="Swenson N.G."/>
            <person name="Wegrzyn J.L."/>
            <person name="Mcevoy S.L."/>
        </authorList>
    </citation>
    <scope>NUCLEOTIDE SEQUENCE</scope>
    <source>
        <strain evidence="1">NS2018</strain>
        <tissue evidence="1">Leaf</tissue>
    </source>
</reference>
<comment type="caution">
    <text evidence="1">The sequence shown here is derived from an EMBL/GenBank/DDBJ whole genome shotgun (WGS) entry which is preliminary data.</text>
</comment>
<reference evidence="1" key="1">
    <citation type="journal article" date="2022" name="Plant J.">
        <title>Strategies of tolerance reflected in two North American maple genomes.</title>
        <authorList>
            <person name="McEvoy S.L."/>
            <person name="Sezen U.U."/>
            <person name="Trouern-Trend A."/>
            <person name="McMahon S.M."/>
            <person name="Schaberg P.G."/>
            <person name="Yang J."/>
            <person name="Wegrzyn J.L."/>
            <person name="Swenson N.G."/>
        </authorList>
    </citation>
    <scope>NUCLEOTIDE SEQUENCE</scope>
    <source>
        <strain evidence="1">NS2018</strain>
    </source>
</reference>
<organism evidence="1 2">
    <name type="scientific">Acer saccharum</name>
    <name type="common">Sugar maple</name>
    <dbReference type="NCBI Taxonomy" id="4024"/>
    <lineage>
        <taxon>Eukaryota</taxon>
        <taxon>Viridiplantae</taxon>
        <taxon>Streptophyta</taxon>
        <taxon>Embryophyta</taxon>
        <taxon>Tracheophyta</taxon>
        <taxon>Spermatophyta</taxon>
        <taxon>Magnoliopsida</taxon>
        <taxon>eudicotyledons</taxon>
        <taxon>Gunneridae</taxon>
        <taxon>Pentapetalae</taxon>
        <taxon>rosids</taxon>
        <taxon>malvids</taxon>
        <taxon>Sapindales</taxon>
        <taxon>Sapindaceae</taxon>
        <taxon>Hippocastanoideae</taxon>
        <taxon>Acereae</taxon>
        <taxon>Acer</taxon>
    </lineage>
</organism>
<dbReference type="EMBL" id="JAUESC010000387">
    <property type="protein sequence ID" value="KAK0575236.1"/>
    <property type="molecule type" value="Genomic_DNA"/>
</dbReference>
<sequence>MNFLEFISDVASRTSPMELKTFCIACWRLWFLRNSFCHNGEKFNYYDVIWWSRNYAAECQAPDQVRIPCVLEFDKKVVVKRVRNRNLRNASYGSMLYKIDDLISQSFGLTISAIPISANQAVHRLAIFALESARNNYWMEDYAFCIRALVLADKPF</sequence>